<gene>
    <name evidence="1" type="ORF">KARP_01957</name>
    <name evidence="2" type="ORF">KARP_02563</name>
</gene>
<organism evidence="1 3">
    <name type="scientific">Orientia tsutsugamushi</name>
    <name type="common">Rickettsia tsutsugamushi</name>
    <dbReference type="NCBI Taxonomy" id="784"/>
    <lineage>
        <taxon>Bacteria</taxon>
        <taxon>Pseudomonadati</taxon>
        <taxon>Pseudomonadota</taxon>
        <taxon>Alphaproteobacteria</taxon>
        <taxon>Rickettsiales</taxon>
        <taxon>Rickettsiaceae</taxon>
        <taxon>Rickettsieae</taxon>
        <taxon>Orientia</taxon>
    </lineage>
</organism>
<proteinExistence type="predicted"/>
<evidence type="ECO:0000313" key="3">
    <source>
        <dbReference type="Proteomes" id="UP000245243"/>
    </source>
</evidence>
<dbReference type="EMBL" id="LS398548">
    <property type="protein sequence ID" value="SPR16067.1"/>
    <property type="molecule type" value="Genomic_DNA"/>
</dbReference>
<dbReference type="AlphaFoldDB" id="A0A2U3RS84"/>
<protein>
    <submittedName>
        <fullName evidence="1">Uncharacterized protein</fullName>
    </submittedName>
</protein>
<dbReference type="Proteomes" id="UP000245243">
    <property type="component" value="Chromosome I"/>
</dbReference>
<dbReference type="RefSeq" id="WP_064612928.1">
    <property type="nucleotide sequence ID" value="NZ_LS398548.1"/>
</dbReference>
<dbReference type="EMBL" id="LS398548">
    <property type="protein sequence ID" value="SPR16666.1"/>
    <property type="molecule type" value="Genomic_DNA"/>
</dbReference>
<evidence type="ECO:0000313" key="1">
    <source>
        <dbReference type="EMBL" id="SPR16067.1"/>
    </source>
</evidence>
<reference evidence="3" key="1">
    <citation type="submission" date="2018-03" db="EMBL/GenBank/DDBJ databases">
        <authorList>
            <person name="Batty M. E."/>
            <person name="Batty M E."/>
        </authorList>
    </citation>
    <scope>NUCLEOTIDE SEQUENCE [LARGE SCALE GENOMIC DNA]</scope>
</reference>
<name>A0A2U3RS84_ORITS</name>
<accession>A0A2U3RS84</accession>
<sequence length="364" mass="42214">MSCYNGQEIERGSEYTFRDDTSLLFIWLSRNYGSSIPEHYLSRLSTWAKTEDQRLIKLVINGSGFTTEQYKELEDKISNKEFNPHSNIELIDFNKLDFNKFNLIQSKSFLEKYRCYKCPISDTISEYYSKLYSLAPEERFPFSIEIDAMRIFTLVALESPLIYFDFDILPKENKKIGEVKAEQGILFAENDGKSYDYEGITDFENAIIAVSEPGRIKLLEIYDEVKNRFIQKHSSVFMRAPHYIYYIISNIICSTELNDNYITELKKVCNDNDAYDKLKLLFREKTFGFQTNGGNVIITYDHSWMPENSESQSTSIKNELSNSQDDKVDELITNLSIDTDVDHLNTSSNVESIGDIACTTESRM</sequence>
<evidence type="ECO:0000313" key="2">
    <source>
        <dbReference type="EMBL" id="SPR16666.1"/>
    </source>
</evidence>
<reference evidence="1" key="2">
    <citation type="submission" date="2018-03" db="EMBL/GenBank/DDBJ databases">
        <authorList>
            <person name="Keele B.F."/>
        </authorList>
    </citation>
    <scope>NUCLEOTIDE SEQUENCE [LARGE SCALE GENOMIC DNA]</scope>
    <source>
        <strain evidence="1">Karp</strain>
    </source>
</reference>